<organism evidence="1 2">
    <name type="scientific">Nephila pilipes</name>
    <name type="common">Giant wood spider</name>
    <name type="synonym">Nephila maculata</name>
    <dbReference type="NCBI Taxonomy" id="299642"/>
    <lineage>
        <taxon>Eukaryota</taxon>
        <taxon>Metazoa</taxon>
        <taxon>Ecdysozoa</taxon>
        <taxon>Arthropoda</taxon>
        <taxon>Chelicerata</taxon>
        <taxon>Arachnida</taxon>
        <taxon>Araneae</taxon>
        <taxon>Araneomorphae</taxon>
        <taxon>Entelegynae</taxon>
        <taxon>Araneoidea</taxon>
        <taxon>Nephilidae</taxon>
        <taxon>Nephila</taxon>
    </lineage>
</organism>
<protein>
    <submittedName>
        <fullName evidence="1">Uncharacterized protein</fullName>
    </submittedName>
</protein>
<sequence>MFFPNYQLLLAWLMSPKQGNNCPKVKKESKPERPPNSEVQICFVVQQKMLHVKDITLDEKTISTLINTGNSQILTKGSFEHDFVIDEDRYPLTWHALPVVPSSTNMRRDNIYKILTAERGK</sequence>
<reference evidence="1" key="1">
    <citation type="submission" date="2020-08" db="EMBL/GenBank/DDBJ databases">
        <title>Multicomponent nature underlies the extraordinary mechanical properties of spider dragline silk.</title>
        <authorList>
            <person name="Kono N."/>
            <person name="Nakamura H."/>
            <person name="Mori M."/>
            <person name="Yoshida Y."/>
            <person name="Ohtoshi R."/>
            <person name="Malay A.D."/>
            <person name="Moran D.A.P."/>
            <person name="Tomita M."/>
            <person name="Numata K."/>
            <person name="Arakawa K."/>
        </authorList>
    </citation>
    <scope>NUCLEOTIDE SEQUENCE</scope>
</reference>
<dbReference type="OrthoDB" id="6466362at2759"/>
<gene>
    <name evidence="1" type="ORF">NPIL_683821</name>
</gene>
<evidence type="ECO:0000313" key="1">
    <source>
        <dbReference type="EMBL" id="GFT66520.1"/>
    </source>
</evidence>
<evidence type="ECO:0000313" key="2">
    <source>
        <dbReference type="Proteomes" id="UP000887013"/>
    </source>
</evidence>
<dbReference type="AlphaFoldDB" id="A0A8X6PG41"/>
<name>A0A8X6PG41_NEPPI</name>
<dbReference type="EMBL" id="BMAW01115532">
    <property type="protein sequence ID" value="GFT66520.1"/>
    <property type="molecule type" value="Genomic_DNA"/>
</dbReference>
<keyword evidence="2" id="KW-1185">Reference proteome</keyword>
<proteinExistence type="predicted"/>
<dbReference type="Proteomes" id="UP000887013">
    <property type="component" value="Unassembled WGS sequence"/>
</dbReference>
<comment type="caution">
    <text evidence="1">The sequence shown here is derived from an EMBL/GenBank/DDBJ whole genome shotgun (WGS) entry which is preliminary data.</text>
</comment>
<accession>A0A8X6PG41</accession>